<keyword evidence="1" id="KW-1133">Transmembrane helix</keyword>
<accession>A0AA38P6I4</accession>
<name>A0AA38P6I4_9AGAR</name>
<feature type="transmembrane region" description="Helical" evidence="1">
    <location>
        <begin position="16"/>
        <end position="38"/>
    </location>
</feature>
<proteinExistence type="predicted"/>
<keyword evidence="1" id="KW-0812">Transmembrane</keyword>
<dbReference type="AlphaFoldDB" id="A0AA38P6I4"/>
<dbReference type="EMBL" id="MU806275">
    <property type="protein sequence ID" value="KAJ3837040.1"/>
    <property type="molecule type" value="Genomic_DNA"/>
</dbReference>
<evidence type="ECO:0000256" key="1">
    <source>
        <dbReference type="SAM" id="Phobius"/>
    </source>
</evidence>
<evidence type="ECO:0000313" key="2">
    <source>
        <dbReference type="EMBL" id="KAJ3837040.1"/>
    </source>
</evidence>
<gene>
    <name evidence="2" type="ORF">F5878DRAFT_623537</name>
</gene>
<sequence length="73" mass="8310">MNPGFQTSAYLSCHSVLQFLFVSYMLPYVHLYLILFTLPHLSCLPHSVDHLGCVPFLYLLPLFILTYGVCLST</sequence>
<evidence type="ECO:0000313" key="3">
    <source>
        <dbReference type="Proteomes" id="UP001163846"/>
    </source>
</evidence>
<comment type="caution">
    <text evidence="2">The sequence shown here is derived from an EMBL/GenBank/DDBJ whole genome shotgun (WGS) entry which is preliminary data.</text>
</comment>
<keyword evidence="1" id="KW-0472">Membrane</keyword>
<keyword evidence="3" id="KW-1185">Reference proteome</keyword>
<organism evidence="2 3">
    <name type="scientific">Lentinula raphanica</name>
    <dbReference type="NCBI Taxonomy" id="153919"/>
    <lineage>
        <taxon>Eukaryota</taxon>
        <taxon>Fungi</taxon>
        <taxon>Dikarya</taxon>
        <taxon>Basidiomycota</taxon>
        <taxon>Agaricomycotina</taxon>
        <taxon>Agaricomycetes</taxon>
        <taxon>Agaricomycetidae</taxon>
        <taxon>Agaricales</taxon>
        <taxon>Marasmiineae</taxon>
        <taxon>Omphalotaceae</taxon>
        <taxon>Lentinula</taxon>
    </lineage>
</organism>
<protein>
    <submittedName>
        <fullName evidence="2">Uncharacterized protein</fullName>
    </submittedName>
</protein>
<dbReference type="Proteomes" id="UP001163846">
    <property type="component" value="Unassembled WGS sequence"/>
</dbReference>
<reference evidence="2" key="1">
    <citation type="submission" date="2022-08" db="EMBL/GenBank/DDBJ databases">
        <authorList>
            <consortium name="DOE Joint Genome Institute"/>
            <person name="Min B."/>
            <person name="Riley R."/>
            <person name="Sierra-Patev S."/>
            <person name="Naranjo-Ortiz M."/>
            <person name="Looney B."/>
            <person name="Konkel Z."/>
            <person name="Slot J.C."/>
            <person name="Sakamoto Y."/>
            <person name="Steenwyk J.L."/>
            <person name="Rokas A."/>
            <person name="Carro J."/>
            <person name="Camarero S."/>
            <person name="Ferreira P."/>
            <person name="Molpeceres G."/>
            <person name="Ruiz-Duenas F.J."/>
            <person name="Serrano A."/>
            <person name="Henrissat B."/>
            <person name="Drula E."/>
            <person name="Hughes K.W."/>
            <person name="Mata J.L."/>
            <person name="Ishikawa N.K."/>
            <person name="Vargas-Isla R."/>
            <person name="Ushijima S."/>
            <person name="Smith C.A."/>
            <person name="Ahrendt S."/>
            <person name="Andreopoulos W."/>
            <person name="He G."/>
            <person name="Labutti K."/>
            <person name="Lipzen A."/>
            <person name="Ng V."/>
            <person name="Sandor L."/>
            <person name="Barry K."/>
            <person name="Martinez A.T."/>
            <person name="Xiao Y."/>
            <person name="Gibbons J.G."/>
            <person name="Terashima K."/>
            <person name="Hibbett D.S."/>
            <person name="Grigoriev I.V."/>
        </authorList>
    </citation>
    <scope>NUCLEOTIDE SEQUENCE</scope>
    <source>
        <strain evidence="2">TFB9207</strain>
    </source>
</reference>
<feature type="transmembrane region" description="Helical" evidence="1">
    <location>
        <begin position="50"/>
        <end position="69"/>
    </location>
</feature>